<organism evidence="2 3">
    <name type="scientific">Fibrisoma limi BUZ 3</name>
    <dbReference type="NCBI Taxonomy" id="1185876"/>
    <lineage>
        <taxon>Bacteria</taxon>
        <taxon>Pseudomonadati</taxon>
        <taxon>Bacteroidota</taxon>
        <taxon>Cytophagia</taxon>
        <taxon>Cytophagales</taxon>
        <taxon>Spirosomataceae</taxon>
        <taxon>Fibrisoma</taxon>
    </lineage>
</organism>
<proteinExistence type="predicted"/>
<evidence type="ECO:0000313" key="3">
    <source>
        <dbReference type="Proteomes" id="UP000009309"/>
    </source>
</evidence>
<reference evidence="2 3" key="1">
    <citation type="journal article" date="2012" name="J. Bacteriol.">
        <title>Genome Sequence of the Filamentous Bacterium Fibrisoma limi BUZ 3T.</title>
        <authorList>
            <person name="Filippini M."/>
            <person name="Qi W."/>
            <person name="Jaenicke S."/>
            <person name="Goesmann A."/>
            <person name="Smits T.H."/>
            <person name="Bagheri H.C."/>
        </authorList>
    </citation>
    <scope>NUCLEOTIDE SEQUENCE [LARGE SCALE GENOMIC DNA]</scope>
    <source>
        <strain evidence="3">BUZ 3T</strain>
    </source>
</reference>
<dbReference type="CDD" id="cd02440">
    <property type="entry name" value="AdoMet_MTases"/>
    <property type="match status" value="1"/>
</dbReference>
<dbReference type="GO" id="GO:0008168">
    <property type="term" value="F:methyltransferase activity"/>
    <property type="evidence" value="ECO:0007669"/>
    <property type="project" value="UniProtKB-KW"/>
</dbReference>
<evidence type="ECO:0000313" key="2">
    <source>
        <dbReference type="EMBL" id="CCH55065.1"/>
    </source>
</evidence>
<name>I2GMD8_9BACT</name>
<dbReference type="PROSITE" id="PS51257">
    <property type="entry name" value="PROKAR_LIPOPROTEIN"/>
    <property type="match status" value="1"/>
</dbReference>
<dbReference type="Pfam" id="PF13847">
    <property type="entry name" value="Methyltransf_31"/>
    <property type="match status" value="1"/>
</dbReference>
<sequence>MRRHLWLFMGSTTTSMYRLLIFLLATFFSCGQSTSQQTTGQAKVDSSGNYQYRSATRDGIGKVYLGREIAQVMGHLGAAWLERPEREQEERTDLLLDALDLKPTDVVADIGAGTGYFTFLMAPEVPRGKVLAVDIQPEMIEYLNAGKRKRNASNVEAVLGTESNPKLPANSVDLAILIDAYHEFSYPREMMDNIVKALKPGGRVVLVEYRAEDPSVPIKELHKLSVAQATKEMKAAGLKLIKNDDRLPQQHVMFFGR</sequence>
<accession>I2GMD8</accession>
<dbReference type="Proteomes" id="UP000009309">
    <property type="component" value="Unassembled WGS sequence"/>
</dbReference>
<dbReference type="eggNOG" id="COG4798">
    <property type="taxonomic scope" value="Bacteria"/>
</dbReference>
<keyword evidence="2" id="KW-0808">Transferase</keyword>
<dbReference type="SUPFAM" id="SSF53335">
    <property type="entry name" value="S-adenosyl-L-methionine-dependent methyltransferases"/>
    <property type="match status" value="1"/>
</dbReference>
<feature type="domain" description="Methyltransferase" evidence="1">
    <location>
        <begin position="104"/>
        <end position="223"/>
    </location>
</feature>
<dbReference type="AlphaFoldDB" id="I2GMD8"/>
<dbReference type="STRING" id="1185876.BN8_04299"/>
<gene>
    <name evidence="2" type="ORF">BN8_04299</name>
</gene>
<evidence type="ECO:0000259" key="1">
    <source>
        <dbReference type="Pfam" id="PF13847"/>
    </source>
</evidence>
<dbReference type="GO" id="GO:0032259">
    <property type="term" value="P:methylation"/>
    <property type="evidence" value="ECO:0007669"/>
    <property type="project" value="UniProtKB-KW"/>
</dbReference>
<dbReference type="PANTHER" id="PTHR43591">
    <property type="entry name" value="METHYLTRANSFERASE"/>
    <property type="match status" value="1"/>
</dbReference>
<keyword evidence="2" id="KW-0489">Methyltransferase</keyword>
<dbReference type="Gene3D" id="3.40.50.150">
    <property type="entry name" value="Vaccinia Virus protein VP39"/>
    <property type="match status" value="1"/>
</dbReference>
<keyword evidence="3" id="KW-1185">Reference proteome</keyword>
<dbReference type="EMBL" id="CAIT01000008">
    <property type="protein sequence ID" value="CCH55065.1"/>
    <property type="molecule type" value="Genomic_DNA"/>
</dbReference>
<dbReference type="InterPro" id="IPR029063">
    <property type="entry name" value="SAM-dependent_MTases_sf"/>
</dbReference>
<protein>
    <submittedName>
        <fullName evidence="2">Methyltransferase type 11</fullName>
    </submittedName>
</protein>
<dbReference type="InterPro" id="IPR025714">
    <property type="entry name" value="Methyltranfer_dom"/>
</dbReference>
<comment type="caution">
    <text evidence="2">The sequence shown here is derived from an EMBL/GenBank/DDBJ whole genome shotgun (WGS) entry which is preliminary data.</text>
</comment>